<evidence type="ECO:0000256" key="9">
    <source>
        <dbReference type="ARBA" id="ARBA00022729"/>
    </source>
</evidence>
<evidence type="ECO:0000256" key="11">
    <source>
        <dbReference type="ARBA" id="ARBA00022949"/>
    </source>
</evidence>
<dbReference type="SMART" id="SM00408">
    <property type="entry name" value="IGc2"/>
    <property type="match status" value="2"/>
</dbReference>
<proteinExistence type="inferred from homology"/>
<keyword evidence="9 20" id="KW-0732">Signal</keyword>
<evidence type="ECO:0000256" key="5">
    <source>
        <dbReference type="ARBA" id="ARBA00022427"/>
    </source>
</evidence>
<organism evidence="22 23">
    <name type="scientific">Podarcis lilfordi</name>
    <name type="common">Lilford's wall lizard</name>
    <dbReference type="NCBI Taxonomy" id="74358"/>
    <lineage>
        <taxon>Eukaryota</taxon>
        <taxon>Metazoa</taxon>
        <taxon>Chordata</taxon>
        <taxon>Craniata</taxon>
        <taxon>Vertebrata</taxon>
        <taxon>Euteleostomi</taxon>
        <taxon>Lepidosauria</taxon>
        <taxon>Squamata</taxon>
        <taxon>Bifurcata</taxon>
        <taxon>Unidentata</taxon>
        <taxon>Episquamata</taxon>
        <taxon>Laterata</taxon>
        <taxon>Lacertibaenia</taxon>
        <taxon>Lacertidae</taxon>
        <taxon>Podarcis</taxon>
    </lineage>
</organism>
<dbReference type="AlphaFoldDB" id="A0AA35LKA6"/>
<keyword evidence="5" id="KW-0796">Tight junction</keyword>
<dbReference type="PANTHER" id="PTHR45113:SF1">
    <property type="entry name" value="JUNCTIONAL ADHESION MOLECULE A"/>
    <property type="match status" value="1"/>
</dbReference>
<dbReference type="Pfam" id="PF07686">
    <property type="entry name" value="V-set"/>
    <property type="match status" value="1"/>
</dbReference>
<dbReference type="GO" id="GO:0005923">
    <property type="term" value="C:bicellular tight junction"/>
    <property type="evidence" value="ECO:0007669"/>
    <property type="project" value="UniProtKB-SubCell"/>
</dbReference>
<comment type="subcellular location">
    <subcellularLocation>
        <location evidence="2">Cell junction</location>
        <location evidence="2">Tight junction</location>
    </subcellularLocation>
    <subcellularLocation>
        <location evidence="1">Cell membrane</location>
        <topology evidence="1">Single-pass type I membrane protein</topology>
    </subcellularLocation>
</comment>
<keyword evidence="10" id="KW-0677">Repeat</keyword>
<evidence type="ECO:0000256" key="19">
    <source>
        <dbReference type="SAM" id="Phobius"/>
    </source>
</evidence>
<sequence length="312" mass="34776">MAVAAMGWLWWGCFCAGLWSLISGQSSQETLVQVPENSEARLPCKAYQGSPRRVEWKFQGDGSTTLFYLDGHFTDPYQDRVVFHPNELFFKSVTRKDTGLYICEVVDTSEGYRHSSVRLIVQVPPSKPKAQVPSVVTIGTKAVLTCVETDGSPPPTFTWFKDNIPMPQDPKTNSLFRNSSYTMDPKTGLLSFEPAMAYDAGDYYCQADNKVGAPQKSDTVRMETSEVNVGGIVAAVVVLLIVLGLVIFGVWFAYTRGFFSTPPAIRRSFTANLLPEVMVNLNRRLPSWSDLHSHVAFHHVLKSNLSLLLRLL</sequence>
<gene>
    <name evidence="22" type="ORF">PODLI_1B011254</name>
</gene>
<keyword evidence="7" id="KW-0597">Phosphoprotein</keyword>
<evidence type="ECO:0000256" key="14">
    <source>
        <dbReference type="ARBA" id="ARBA00023157"/>
    </source>
</evidence>
<evidence type="ECO:0000256" key="2">
    <source>
        <dbReference type="ARBA" id="ARBA00004435"/>
    </source>
</evidence>
<evidence type="ECO:0000256" key="6">
    <source>
        <dbReference type="ARBA" id="ARBA00022475"/>
    </source>
</evidence>
<dbReference type="SMART" id="SM00409">
    <property type="entry name" value="IG"/>
    <property type="match status" value="2"/>
</dbReference>
<dbReference type="GO" id="GO:0007155">
    <property type="term" value="P:cell adhesion"/>
    <property type="evidence" value="ECO:0007669"/>
    <property type="project" value="InterPro"/>
</dbReference>
<keyword evidence="8 19" id="KW-0812">Transmembrane</keyword>
<dbReference type="EMBL" id="OX395143">
    <property type="protein sequence ID" value="CAI5797871.1"/>
    <property type="molecule type" value="Genomic_DNA"/>
</dbReference>
<keyword evidence="12 19" id="KW-1133">Transmembrane helix</keyword>
<keyword evidence="6" id="KW-1003">Cell membrane</keyword>
<evidence type="ECO:0000256" key="17">
    <source>
        <dbReference type="ARBA" id="ARBA00030590"/>
    </source>
</evidence>
<dbReference type="SMART" id="SM00406">
    <property type="entry name" value="IGv"/>
    <property type="match status" value="1"/>
</dbReference>
<evidence type="ECO:0000313" key="23">
    <source>
        <dbReference type="Proteomes" id="UP001178461"/>
    </source>
</evidence>
<comment type="similarity">
    <text evidence="3">Belongs to the immunoglobulin superfamily.</text>
</comment>
<evidence type="ECO:0000256" key="13">
    <source>
        <dbReference type="ARBA" id="ARBA00023136"/>
    </source>
</evidence>
<dbReference type="InterPro" id="IPR042456">
    <property type="entry name" value="F11R"/>
</dbReference>
<dbReference type="InterPro" id="IPR013106">
    <property type="entry name" value="Ig_V-set"/>
</dbReference>
<evidence type="ECO:0000256" key="7">
    <source>
        <dbReference type="ARBA" id="ARBA00022553"/>
    </source>
</evidence>
<evidence type="ECO:0000256" key="20">
    <source>
        <dbReference type="SAM" id="SignalP"/>
    </source>
</evidence>
<dbReference type="GO" id="GO:0090559">
    <property type="term" value="P:regulation of membrane permeability"/>
    <property type="evidence" value="ECO:0007669"/>
    <property type="project" value="TreeGrafter"/>
</dbReference>
<feature type="transmembrane region" description="Helical" evidence="19">
    <location>
        <begin position="229"/>
        <end position="254"/>
    </location>
</feature>
<feature type="domain" description="Ig-like" evidence="21">
    <location>
        <begin position="128"/>
        <end position="221"/>
    </location>
</feature>
<evidence type="ECO:0000256" key="15">
    <source>
        <dbReference type="ARBA" id="ARBA00023180"/>
    </source>
</evidence>
<feature type="chain" id="PRO_5041382826" description="Junctional adhesion molecule A" evidence="20">
    <location>
        <begin position="25"/>
        <end position="312"/>
    </location>
</feature>
<dbReference type="FunFam" id="2.60.40.10:FF:000342">
    <property type="entry name" value="Junctional adhesion molecule A"/>
    <property type="match status" value="1"/>
</dbReference>
<dbReference type="InterPro" id="IPR003598">
    <property type="entry name" value="Ig_sub2"/>
</dbReference>
<feature type="signal peptide" evidence="20">
    <location>
        <begin position="1"/>
        <end position="24"/>
    </location>
</feature>
<dbReference type="InterPro" id="IPR003599">
    <property type="entry name" value="Ig_sub"/>
</dbReference>
<evidence type="ECO:0000313" key="22">
    <source>
        <dbReference type="EMBL" id="CAI5797871.1"/>
    </source>
</evidence>
<dbReference type="Proteomes" id="UP001178461">
    <property type="component" value="Chromosome 16"/>
</dbReference>
<keyword evidence="13 19" id="KW-0472">Membrane</keyword>
<dbReference type="PANTHER" id="PTHR45113">
    <property type="entry name" value="JUNCTIONAL ADHESION MOLECULE A"/>
    <property type="match status" value="1"/>
</dbReference>
<evidence type="ECO:0000256" key="10">
    <source>
        <dbReference type="ARBA" id="ARBA00022737"/>
    </source>
</evidence>
<evidence type="ECO:0000256" key="3">
    <source>
        <dbReference type="ARBA" id="ARBA00008637"/>
    </source>
</evidence>
<keyword evidence="15" id="KW-0325">Glycoprotein</keyword>
<feature type="domain" description="Ig-like" evidence="21">
    <location>
        <begin position="34"/>
        <end position="120"/>
    </location>
</feature>
<dbReference type="GO" id="GO:0090557">
    <property type="term" value="P:establishment of endothelial intestinal barrier"/>
    <property type="evidence" value="ECO:0007669"/>
    <property type="project" value="TreeGrafter"/>
</dbReference>
<evidence type="ECO:0000256" key="1">
    <source>
        <dbReference type="ARBA" id="ARBA00004251"/>
    </source>
</evidence>
<evidence type="ECO:0000256" key="12">
    <source>
        <dbReference type="ARBA" id="ARBA00022989"/>
    </source>
</evidence>
<reference evidence="22" key="1">
    <citation type="submission" date="2022-12" db="EMBL/GenBank/DDBJ databases">
        <authorList>
            <person name="Alioto T."/>
            <person name="Alioto T."/>
            <person name="Gomez Garrido J."/>
        </authorList>
    </citation>
    <scope>NUCLEOTIDE SEQUENCE</scope>
</reference>
<dbReference type="Gene3D" id="2.60.40.10">
    <property type="entry name" value="Immunoglobulins"/>
    <property type="match status" value="2"/>
</dbReference>
<dbReference type="InterPro" id="IPR013783">
    <property type="entry name" value="Ig-like_fold"/>
</dbReference>
<evidence type="ECO:0000256" key="18">
    <source>
        <dbReference type="ARBA" id="ARBA00046718"/>
    </source>
</evidence>
<evidence type="ECO:0000256" key="16">
    <source>
        <dbReference type="ARBA" id="ARBA00023319"/>
    </source>
</evidence>
<evidence type="ECO:0000259" key="21">
    <source>
        <dbReference type="PROSITE" id="PS50835"/>
    </source>
</evidence>
<dbReference type="Pfam" id="PF13927">
    <property type="entry name" value="Ig_3"/>
    <property type="match status" value="1"/>
</dbReference>
<keyword evidence="14" id="KW-1015">Disulfide bond</keyword>
<keyword evidence="23" id="KW-1185">Reference proteome</keyword>
<keyword evidence="16" id="KW-0393">Immunoglobulin domain</keyword>
<dbReference type="PROSITE" id="PS50835">
    <property type="entry name" value="IG_LIKE"/>
    <property type="match status" value="2"/>
</dbReference>
<evidence type="ECO:0000256" key="4">
    <source>
        <dbReference type="ARBA" id="ARBA00016608"/>
    </source>
</evidence>
<dbReference type="GO" id="GO:0050892">
    <property type="term" value="P:intestinal absorption"/>
    <property type="evidence" value="ECO:0007669"/>
    <property type="project" value="TreeGrafter"/>
</dbReference>
<dbReference type="SUPFAM" id="SSF48726">
    <property type="entry name" value="Immunoglobulin"/>
    <property type="match status" value="2"/>
</dbReference>
<accession>A0AA35LKA6</accession>
<dbReference type="InterPro" id="IPR007110">
    <property type="entry name" value="Ig-like_dom"/>
</dbReference>
<evidence type="ECO:0000256" key="8">
    <source>
        <dbReference type="ARBA" id="ARBA00022692"/>
    </source>
</evidence>
<dbReference type="GO" id="GO:0005886">
    <property type="term" value="C:plasma membrane"/>
    <property type="evidence" value="ECO:0007669"/>
    <property type="project" value="UniProtKB-SubCell"/>
</dbReference>
<comment type="subunit">
    <text evidence="18">Interacts with the ninth PDZ domain of MPDZ. Interacts with the first PDZ domain of PARD3. The association between PARD3 and PARD6B probably disrupts this interaction. Interacts with ITGAL (via I-domain). Interacts with CD151.</text>
</comment>
<keyword evidence="11" id="KW-0965">Cell junction</keyword>
<protein>
    <recommendedName>
        <fullName evidence="4">Junctional adhesion molecule A</fullName>
    </recommendedName>
    <alternativeName>
        <fullName evidence="17">Junctional adhesion molecule 1</fullName>
    </alternativeName>
</protein>
<name>A0AA35LKA6_9SAUR</name>
<dbReference type="InterPro" id="IPR036179">
    <property type="entry name" value="Ig-like_dom_sf"/>
</dbReference>